<dbReference type="AlphaFoldDB" id="M1ZTZ9"/>
<protein>
    <submittedName>
        <fullName evidence="1">Uncharacterized protein</fullName>
    </submittedName>
</protein>
<evidence type="ECO:0000313" key="2">
    <source>
        <dbReference type="Proteomes" id="UP000011944"/>
    </source>
</evidence>
<dbReference type="EMBL" id="AMXI01000090">
    <property type="protein sequence ID" value="EKN43277.1"/>
    <property type="molecule type" value="Genomic_DNA"/>
</dbReference>
<gene>
    <name evidence="1" type="ORF">CFSAN001627_01575</name>
</gene>
<reference evidence="1 2" key="2">
    <citation type="submission" date="2013-03" db="EMBL/GenBank/DDBJ databases">
        <title>Diversity in Clostridium botulinum.</title>
        <authorList>
            <person name="Timme R.E."/>
            <person name="Allard M."/>
            <person name="Luo Y."/>
            <person name="Strain E."/>
            <person name="Gonzalez-Escalona N."/>
            <person name="Brown E."/>
        </authorList>
    </citation>
    <scope>NUCLEOTIDE SEQUENCE [LARGE SCALE GENOMIC DNA]</scope>
    <source>
        <strain evidence="1 2">CFSAN001627</strain>
    </source>
</reference>
<sequence length="36" mass="3938">MRVKILIILGASILILTAVGFYIFNNESKALSDNKA</sequence>
<name>M1ZTZ9_CLOBO</name>
<accession>M1ZTZ9</accession>
<organism evidence="1 2">
    <name type="scientific">Clostridium botulinum CFSAN001627</name>
    <dbReference type="NCBI Taxonomy" id="1232189"/>
    <lineage>
        <taxon>Bacteria</taxon>
        <taxon>Bacillati</taxon>
        <taxon>Bacillota</taxon>
        <taxon>Clostridia</taxon>
        <taxon>Eubacteriales</taxon>
        <taxon>Clostridiaceae</taxon>
        <taxon>Clostridium</taxon>
    </lineage>
</organism>
<dbReference type="Proteomes" id="UP000011944">
    <property type="component" value="Unassembled WGS sequence"/>
</dbReference>
<evidence type="ECO:0000313" key="1">
    <source>
        <dbReference type="EMBL" id="EKN43277.1"/>
    </source>
</evidence>
<feature type="non-terminal residue" evidence="1">
    <location>
        <position position="36"/>
    </location>
</feature>
<reference evidence="1 2" key="1">
    <citation type="submission" date="2012-10" db="EMBL/GenBank/DDBJ databases">
        <authorList>
            <person name="Strain E.A."/>
            <person name="Brown E."/>
            <person name="Allard M.W."/>
            <person name="Gonzalez-Escalona N."/>
            <person name="Timme R."/>
        </authorList>
    </citation>
    <scope>NUCLEOTIDE SEQUENCE [LARGE SCALE GENOMIC DNA]</scope>
    <source>
        <strain evidence="1 2">CFSAN001627</strain>
    </source>
</reference>
<proteinExistence type="predicted"/>
<comment type="caution">
    <text evidence="1">The sequence shown here is derived from an EMBL/GenBank/DDBJ whole genome shotgun (WGS) entry which is preliminary data.</text>
</comment>